<dbReference type="KEGG" id="rdi:CMV14_10780"/>
<dbReference type="Proteomes" id="UP000218934">
    <property type="component" value="Unassembled WGS sequence"/>
</dbReference>
<name>A0A2A4G254_9SPHN</name>
<gene>
    <name evidence="1" type="ORF">COO09_00165</name>
</gene>
<keyword evidence="2" id="KW-1185">Reference proteome</keyword>
<dbReference type="RefSeq" id="WP_083215634.1">
    <property type="nucleotide sequence ID" value="NZ_CP023449.1"/>
</dbReference>
<proteinExistence type="predicted"/>
<accession>A0A2A4G254</accession>
<protein>
    <submittedName>
        <fullName evidence="1">Uncharacterized protein</fullName>
    </submittedName>
</protein>
<dbReference type="OrthoDB" id="7451367at2"/>
<reference evidence="1 2" key="1">
    <citation type="submission" date="2017-09" db="EMBL/GenBank/DDBJ databases">
        <title>The Catabolism of 3,6-Dichlorosalicylic acid is Initiated by the Cytochrome P450 Monooxygenase DsmABC in Rhizorhabdus dicambivorans Ndbn-20.</title>
        <authorList>
            <person name="Na L."/>
        </authorList>
    </citation>
    <scope>NUCLEOTIDE SEQUENCE [LARGE SCALE GENOMIC DNA]</scope>
    <source>
        <strain evidence="1 2">Ndbn-20m</strain>
    </source>
</reference>
<evidence type="ECO:0000313" key="1">
    <source>
        <dbReference type="EMBL" id="PCE44098.1"/>
    </source>
</evidence>
<dbReference type="EMBL" id="NWUF01000001">
    <property type="protein sequence ID" value="PCE44098.1"/>
    <property type="molecule type" value="Genomic_DNA"/>
</dbReference>
<dbReference type="AlphaFoldDB" id="A0A2A4G254"/>
<organism evidence="1 2">
    <name type="scientific">Rhizorhabdus dicambivorans</name>
    <dbReference type="NCBI Taxonomy" id="1850238"/>
    <lineage>
        <taxon>Bacteria</taxon>
        <taxon>Pseudomonadati</taxon>
        <taxon>Pseudomonadota</taxon>
        <taxon>Alphaproteobacteria</taxon>
        <taxon>Sphingomonadales</taxon>
        <taxon>Sphingomonadaceae</taxon>
        <taxon>Rhizorhabdus</taxon>
    </lineage>
</organism>
<sequence length="70" mass="8119">MEEIFYIADRSSIDQAQDLLSQYGLMAIDEAAARSRHYRELGNAIRFCEWRQIERFLSVLTQDVAIGTVH</sequence>
<evidence type="ECO:0000313" key="2">
    <source>
        <dbReference type="Proteomes" id="UP000218934"/>
    </source>
</evidence>
<comment type="caution">
    <text evidence="1">The sequence shown here is derived from an EMBL/GenBank/DDBJ whole genome shotgun (WGS) entry which is preliminary data.</text>
</comment>